<dbReference type="InterPro" id="IPR021067">
    <property type="entry name" value="Glycosyltransferase"/>
</dbReference>
<organism evidence="2 3">
    <name type="scientific">Pythium insidiosum</name>
    <name type="common">Pythiosis disease agent</name>
    <dbReference type="NCBI Taxonomy" id="114742"/>
    <lineage>
        <taxon>Eukaryota</taxon>
        <taxon>Sar</taxon>
        <taxon>Stramenopiles</taxon>
        <taxon>Oomycota</taxon>
        <taxon>Peronosporomycetes</taxon>
        <taxon>Pythiales</taxon>
        <taxon>Pythiaceae</taxon>
        <taxon>Pythium</taxon>
    </lineage>
</organism>
<name>A0AAD5LF70_PYTIN</name>
<keyword evidence="1" id="KW-0812">Transmembrane</keyword>
<feature type="transmembrane region" description="Helical" evidence="1">
    <location>
        <begin position="12"/>
        <end position="32"/>
    </location>
</feature>
<dbReference type="Pfam" id="PF11397">
    <property type="entry name" value="GlcNAc"/>
    <property type="match status" value="1"/>
</dbReference>
<dbReference type="PANTHER" id="PTHR34496:SF6">
    <property type="entry name" value="GLYCOSYLTRANSFERASE 2-LIKE DOMAIN-CONTAINING PROTEIN"/>
    <property type="match status" value="1"/>
</dbReference>
<reference evidence="2" key="1">
    <citation type="submission" date="2021-12" db="EMBL/GenBank/DDBJ databases">
        <title>Prjna785345.</title>
        <authorList>
            <person name="Rujirawat T."/>
            <person name="Krajaejun T."/>
        </authorList>
    </citation>
    <scope>NUCLEOTIDE SEQUENCE</scope>
    <source>
        <strain evidence="2">Pi057C3</strain>
    </source>
</reference>
<gene>
    <name evidence="2" type="ORF">P43SY_006898</name>
</gene>
<dbReference type="EMBL" id="JAKCXM010000196">
    <property type="protein sequence ID" value="KAJ0399027.1"/>
    <property type="molecule type" value="Genomic_DNA"/>
</dbReference>
<accession>A0AAD5LF70</accession>
<evidence type="ECO:0000256" key="1">
    <source>
        <dbReference type="SAM" id="Phobius"/>
    </source>
</evidence>
<evidence type="ECO:0000313" key="3">
    <source>
        <dbReference type="Proteomes" id="UP001209570"/>
    </source>
</evidence>
<comment type="caution">
    <text evidence="2">The sequence shown here is derived from an EMBL/GenBank/DDBJ whole genome shotgun (WGS) entry which is preliminary data.</text>
</comment>
<evidence type="ECO:0000313" key="2">
    <source>
        <dbReference type="EMBL" id="KAJ0399027.1"/>
    </source>
</evidence>
<sequence length="405" mass="45398">MNRQHAEQEKRRNRAIALVVCVTAVLGLIVFVNDTAAFSGSPRVDAAVLRERRLEAVAATAAAPGGFRDEKQIVVLLTSTRDPEECAHAIVDAFDLARRSDRLHFRLYEELDVSQEQSCVQIFCDLRPALCKAWLRDERLVGVRRDVSGALGESPAKHIVEGLVDPLAFQGQFYLSVDSGIVFTKHWDTSLLKQWYSAGNDMAVLSIAPPAVETHGVVDGTTFVQCSARIQSKDKDAVVAFNAPDPRAKSDPRAWPVLQAQYSERFHFGLVSTLHAVRSDPHLSHLVVGHEYMRATRFWTKGYDLYAPAETALFYRYQWPLAEQEKGHSTPESLRSSRRIRRLLGLQVSFDKESLLQREAYGVGSARSLSSWREFSSIDPAAAFNESTTNQFVTCARTLHYQHPK</sequence>
<keyword evidence="1" id="KW-0472">Membrane</keyword>
<dbReference type="Proteomes" id="UP001209570">
    <property type="component" value="Unassembled WGS sequence"/>
</dbReference>
<protein>
    <submittedName>
        <fullName evidence="2">Uncharacterized protein</fullName>
    </submittedName>
</protein>
<proteinExistence type="predicted"/>
<dbReference type="AlphaFoldDB" id="A0AAD5LF70"/>
<dbReference type="PANTHER" id="PTHR34496">
    <property type="entry name" value="GLCNAC TRANSFERASE-RELATED"/>
    <property type="match status" value="1"/>
</dbReference>
<keyword evidence="3" id="KW-1185">Reference proteome</keyword>
<keyword evidence="1" id="KW-1133">Transmembrane helix</keyword>